<proteinExistence type="predicted"/>
<sequence length="141" mass="15280">MTVNTTDTQTSTIADGIAVEFLYDFQSLSGTWVFAYTQDPTTLIKTPRTDIAVTLNADQETSPGGTVTFDTAPVLNQIVVVYRQVPVNQLTDYTAYDAFPAESTEDALDKLTMISQQNVATDPLPAFTSPLLIDNESSSTS</sequence>
<gene>
    <name evidence="1" type="ORF">S01H1_59897</name>
</gene>
<accession>X0VD97</accession>
<organism evidence="1">
    <name type="scientific">marine sediment metagenome</name>
    <dbReference type="NCBI Taxonomy" id="412755"/>
    <lineage>
        <taxon>unclassified sequences</taxon>
        <taxon>metagenomes</taxon>
        <taxon>ecological metagenomes</taxon>
    </lineage>
</organism>
<reference evidence="1" key="1">
    <citation type="journal article" date="2014" name="Front. Microbiol.">
        <title>High frequency of phylogenetically diverse reductive dehalogenase-homologous genes in deep subseafloor sedimentary metagenomes.</title>
        <authorList>
            <person name="Kawai M."/>
            <person name="Futagami T."/>
            <person name="Toyoda A."/>
            <person name="Takaki Y."/>
            <person name="Nishi S."/>
            <person name="Hori S."/>
            <person name="Arai W."/>
            <person name="Tsubouchi T."/>
            <person name="Morono Y."/>
            <person name="Uchiyama I."/>
            <person name="Ito T."/>
            <person name="Fujiyama A."/>
            <person name="Inagaki F."/>
            <person name="Takami H."/>
        </authorList>
    </citation>
    <scope>NUCLEOTIDE SEQUENCE</scope>
    <source>
        <strain evidence="1">Expedition CK06-06</strain>
    </source>
</reference>
<evidence type="ECO:0000313" key="1">
    <source>
        <dbReference type="EMBL" id="GAG16335.1"/>
    </source>
</evidence>
<dbReference type="EMBL" id="BARS01039202">
    <property type="protein sequence ID" value="GAG16335.1"/>
    <property type="molecule type" value="Genomic_DNA"/>
</dbReference>
<protein>
    <submittedName>
        <fullName evidence="1">Uncharacterized protein</fullName>
    </submittedName>
</protein>
<feature type="non-terminal residue" evidence="1">
    <location>
        <position position="141"/>
    </location>
</feature>
<dbReference type="AlphaFoldDB" id="X0VD97"/>
<name>X0VD97_9ZZZZ</name>
<comment type="caution">
    <text evidence="1">The sequence shown here is derived from an EMBL/GenBank/DDBJ whole genome shotgun (WGS) entry which is preliminary data.</text>
</comment>